<reference evidence="1 2" key="1">
    <citation type="journal article" date="2014" name="PLoS Genet.">
        <title>Phylogenetically driven sequencing of extremely halophilic archaea reveals strategies for static and dynamic osmo-response.</title>
        <authorList>
            <person name="Becker E.A."/>
            <person name="Seitzer P.M."/>
            <person name="Tritt A."/>
            <person name="Larsen D."/>
            <person name="Krusor M."/>
            <person name="Yao A.I."/>
            <person name="Wu D."/>
            <person name="Madern D."/>
            <person name="Eisen J.A."/>
            <person name="Darling A.E."/>
            <person name="Facciotti M.T."/>
        </authorList>
    </citation>
    <scope>NUCLEOTIDE SEQUENCE [LARGE SCALE GENOMIC DNA]</scope>
    <source>
        <strain evidence="1 2">DSM 18795</strain>
    </source>
</reference>
<proteinExistence type="predicted"/>
<keyword evidence="2" id="KW-1185">Reference proteome</keyword>
<dbReference type="PROSITE" id="PS51257">
    <property type="entry name" value="PROKAR_LIPOPROTEIN"/>
    <property type="match status" value="1"/>
</dbReference>
<dbReference type="AlphaFoldDB" id="L9XB18"/>
<feature type="non-terminal residue" evidence="1">
    <location>
        <position position="126"/>
    </location>
</feature>
<accession>L9XB18</accession>
<comment type="caution">
    <text evidence="1">The sequence shown here is derived from an EMBL/GenBank/DDBJ whole genome shotgun (WGS) entry which is preliminary data.</text>
</comment>
<organism evidence="1 2">
    <name type="scientific">Natronococcus jeotgali DSM 18795</name>
    <dbReference type="NCBI Taxonomy" id="1227498"/>
    <lineage>
        <taxon>Archaea</taxon>
        <taxon>Methanobacteriati</taxon>
        <taxon>Methanobacteriota</taxon>
        <taxon>Stenosarchaea group</taxon>
        <taxon>Halobacteria</taxon>
        <taxon>Halobacteriales</taxon>
        <taxon>Natrialbaceae</taxon>
        <taxon>Natronococcus</taxon>
    </lineage>
</organism>
<sequence>MRHCSRRALLTAGATGALTSLAGCIIFTDDASPGGTGQLAGADDINQQVSTSIDPTAYEDRFSRTVVLTDDPYNADPTGEEPIDDALMMAWEDDTLIVLPEGQYKMNQQFRRTGWHDVGLIGQNAV</sequence>
<protein>
    <submittedName>
        <fullName evidence="1">Uncharacterized protein</fullName>
    </submittedName>
</protein>
<gene>
    <name evidence="1" type="ORF">C492_11505</name>
</gene>
<dbReference type="EMBL" id="AOIA01000111">
    <property type="protein sequence ID" value="ELY58837.1"/>
    <property type="molecule type" value="Genomic_DNA"/>
</dbReference>
<evidence type="ECO:0000313" key="2">
    <source>
        <dbReference type="Proteomes" id="UP000011531"/>
    </source>
</evidence>
<evidence type="ECO:0000313" key="1">
    <source>
        <dbReference type="EMBL" id="ELY58837.1"/>
    </source>
</evidence>
<name>L9XB18_9EURY</name>
<dbReference type="Proteomes" id="UP000011531">
    <property type="component" value="Unassembled WGS sequence"/>
</dbReference>